<evidence type="ECO:0000313" key="5">
    <source>
        <dbReference type="EMBL" id="RKN07589.1"/>
    </source>
</evidence>
<feature type="compositionally biased region" description="Basic and acidic residues" evidence="2">
    <location>
        <begin position="181"/>
        <end position="203"/>
    </location>
</feature>
<sequence>MQISAGGLAERHLADVEGLLTRAADEEVRRSGGRLDSAQLLQRARAALAEILRPAQEEYAAYAQAEAEGAPVRLADRFAPRASAGACAAALGAGLATVLLIGGLEESATTAFVDAGIVAAAALLGFALQAVVAHQWSAERHAGSRNQPGGVEQLRLAWLAALEVRGVRPWFEQQRVVAPRRDPLGRDKGDARRPAPRARDRSGVARTRSVLTRSFDRLPDPGHPFIGRRSQLIQLTQWVNRDRARTETRPTVVVLHGPSGSGRTMLARWAAHELRELFRGACLVDLRGQSESPLHTRDAILHLLNRLGASREQLLFREGAGQSADPAQLRRLAERYHQHLAELPVIIILDDATDAEQVRTLIPPRSASLVLVTAAEPLALDPDLPASVHHMALGPLDLAASEELLRASVTDGASIAPGPYDEAAWRRVTELSDGRPLLLRMVGSALDERSPAQLAEDLSAYGPPGGGLDPAERAMRLRYADQPEIARRLLRRLALVGRASLGARAAAALLDVGQQEAARQLEQLTGAGLLRHVRGNRYRLHDLVRRFARARLHDEETDEERSAAQERLIRSYAELADTVIRLVDGKTSTRADVLPASAGGHGFASLDAALRWLDDETSFITSTLRHADERVDRTAVQHLLGALCDYCLLRGDLYRLGELNELTQAVNQGLLTRSVQWRTGVAARQLGELDKARSTLASVVTLYQRAHNEAGTARALRDLGITLQHQGQLREAGEKLREALALQEGEALDGDRAWTLHALAAVERERGRIVAARGMLREALRLHQGSGSVHGEAWTRFQLGQTLLLAGEIAPAERELRFSLDLYERSRDVRGVAWAMTELGLARVHDGDPVAAQEQLTTALARHRETEDARGEAWTLYDLGHALEDAGDGTGAVRTLEQARNMFSRMRDVYGLACARHHSARITRDIRADSTGSLRNSGFARQLLTDARRDFERAGVTHGEAWCCLELTVIEAGNERLGQALGLADEALRLFAQGYGEGPDARGGDWAQFLRCTLLPLASPGGSEVGEAVAQEELAELLRAEHPLRDPRLTDAAHTYAMMLQRGQGPESGWTAWRLGMVPRRGARDVIGVTTA</sequence>
<evidence type="ECO:0000256" key="1">
    <source>
        <dbReference type="PROSITE-ProRule" id="PRU00339"/>
    </source>
</evidence>
<dbReference type="InterPro" id="IPR003593">
    <property type="entry name" value="AAA+_ATPase"/>
</dbReference>
<dbReference type="GO" id="GO:0005524">
    <property type="term" value="F:ATP binding"/>
    <property type="evidence" value="ECO:0007669"/>
    <property type="project" value="UniProtKB-KW"/>
</dbReference>
<dbReference type="PRINTS" id="PR00364">
    <property type="entry name" value="DISEASERSIST"/>
</dbReference>
<dbReference type="InterPro" id="IPR011990">
    <property type="entry name" value="TPR-like_helical_dom_sf"/>
</dbReference>
<dbReference type="PANTHER" id="PTHR47691">
    <property type="entry name" value="REGULATOR-RELATED"/>
    <property type="match status" value="1"/>
</dbReference>
<dbReference type="SUPFAM" id="SSF48452">
    <property type="entry name" value="TPR-like"/>
    <property type="match status" value="1"/>
</dbReference>
<proteinExistence type="predicted"/>
<dbReference type="InterPro" id="IPR027417">
    <property type="entry name" value="P-loop_NTPase"/>
</dbReference>
<dbReference type="Gene3D" id="1.25.40.10">
    <property type="entry name" value="Tetratricopeptide repeat domain"/>
    <property type="match status" value="2"/>
</dbReference>
<dbReference type="AlphaFoldDB" id="A0A3A9W3Z9"/>
<dbReference type="PANTHER" id="PTHR47691:SF3">
    <property type="entry name" value="HTH-TYPE TRANSCRIPTIONAL REGULATOR RV0890C-RELATED"/>
    <property type="match status" value="1"/>
</dbReference>
<dbReference type="Proteomes" id="UP000275024">
    <property type="component" value="Unassembled WGS sequence"/>
</dbReference>
<evidence type="ECO:0000313" key="8">
    <source>
        <dbReference type="Proteomes" id="UP000275024"/>
    </source>
</evidence>
<keyword evidence="7" id="KW-1185">Reference proteome</keyword>
<organism evidence="5 8">
    <name type="scientific">Streptomyces radicis</name>
    <dbReference type="NCBI Taxonomy" id="1750517"/>
    <lineage>
        <taxon>Bacteria</taxon>
        <taxon>Bacillati</taxon>
        <taxon>Actinomycetota</taxon>
        <taxon>Actinomycetes</taxon>
        <taxon>Kitasatosporales</taxon>
        <taxon>Streptomycetaceae</taxon>
        <taxon>Streptomyces</taxon>
    </lineage>
</organism>
<feature type="domain" description="AAA+ ATPase" evidence="4">
    <location>
        <begin position="249"/>
        <end position="397"/>
    </location>
</feature>
<dbReference type="EMBL" id="RBDX01000014">
    <property type="protein sequence ID" value="RKN07589.1"/>
    <property type="molecule type" value="Genomic_DNA"/>
</dbReference>
<feature type="region of interest" description="Disordered" evidence="2">
    <location>
        <begin position="181"/>
        <end position="206"/>
    </location>
</feature>
<reference evidence="7 8" key="1">
    <citation type="submission" date="2018-09" db="EMBL/GenBank/DDBJ databases">
        <title>Streptomyces sp. nov. DS1-2, an endophytic actinomycete isolated from roots of Dendrobium scabrilingue.</title>
        <authorList>
            <person name="Kuncharoen N."/>
            <person name="Kudo T."/>
            <person name="Ohkuma M."/>
            <person name="Yuki M."/>
            <person name="Tanasupawat S."/>
        </authorList>
    </citation>
    <scope>NUCLEOTIDE SEQUENCE [LARGE SCALE GENOMIC DNA]</scope>
    <source>
        <strain evidence="5 8">AZ1-7</strain>
        <strain evidence="6 7">DS1-2</strain>
    </source>
</reference>
<evidence type="ECO:0000313" key="6">
    <source>
        <dbReference type="EMBL" id="RKN18312.1"/>
    </source>
</evidence>
<gene>
    <name evidence="6" type="ORF">D7318_22410</name>
    <name evidence="5" type="ORF">D7319_18175</name>
</gene>
<dbReference type="SUPFAM" id="SSF52540">
    <property type="entry name" value="P-loop containing nucleoside triphosphate hydrolases"/>
    <property type="match status" value="1"/>
</dbReference>
<feature type="transmembrane region" description="Helical" evidence="3">
    <location>
        <begin position="111"/>
        <end position="132"/>
    </location>
</feature>
<dbReference type="Gene3D" id="3.40.50.300">
    <property type="entry name" value="P-loop containing nucleotide triphosphate hydrolases"/>
    <property type="match status" value="1"/>
</dbReference>
<keyword evidence="3" id="KW-0812">Transmembrane</keyword>
<evidence type="ECO:0000256" key="2">
    <source>
        <dbReference type="SAM" id="MobiDB-lite"/>
    </source>
</evidence>
<keyword evidence="1" id="KW-0802">TPR repeat</keyword>
<keyword evidence="5" id="KW-0547">Nucleotide-binding</keyword>
<name>A0A3A9W3Z9_9ACTN</name>
<feature type="transmembrane region" description="Helical" evidence="3">
    <location>
        <begin position="82"/>
        <end position="104"/>
    </location>
</feature>
<evidence type="ECO:0000313" key="7">
    <source>
        <dbReference type="Proteomes" id="UP000268652"/>
    </source>
</evidence>
<evidence type="ECO:0000259" key="4">
    <source>
        <dbReference type="SMART" id="SM00382"/>
    </source>
</evidence>
<feature type="repeat" description="TPR" evidence="1">
    <location>
        <begin position="713"/>
        <end position="746"/>
    </location>
</feature>
<dbReference type="Pfam" id="PF13424">
    <property type="entry name" value="TPR_12"/>
    <property type="match status" value="3"/>
</dbReference>
<keyword evidence="3" id="KW-0472">Membrane</keyword>
<dbReference type="SMART" id="SM00382">
    <property type="entry name" value="AAA"/>
    <property type="match status" value="1"/>
</dbReference>
<dbReference type="Pfam" id="PF13401">
    <property type="entry name" value="AAA_22"/>
    <property type="match status" value="1"/>
</dbReference>
<dbReference type="SMART" id="SM00028">
    <property type="entry name" value="TPR"/>
    <property type="match status" value="5"/>
</dbReference>
<dbReference type="InterPro" id="IPR019734">
    <property type="entry name" value="TPR_rpt"/>
</dbReference>
<comment type="caution">
    <text evidence="5">The sequence shown here is derived from an EMBL/GenBank/DDBJ whole genome shotgun (WGS) entry which is preliminary data.</text>
</comment>
<protein>
    <submittedName>
        <fullName evidence="5">ATP-binding protein</fullName>
    </submittedName>
</protein>
<keyword evidence="5" id="KW-0067">ATP-binding</keyword>
<dbReference type="PROSITE" id="PS50005">
    <property type="entry name" value="TPR"/>
    <property type="match status" value="1"/>
</dbReference>
<dbReference type="Proteomes" id="UP000268652">
    <property type="component" value="Unassembled WGS sequence"/>
</dbReference>
<dbReference type="RefSeq" id="WP_120698975.1">
    <property type="nucleotide sequence ID" value="NZ_RBDX01000014.1"/>
</dbReference>
<dbReference type="InterPro" id="IPR049945">
    <property type="entry name" value="AAA_22"/>
</dbReference>
<dbReference type="EMBL" id="RBDY01000020">
    <property type="protein sequence ID" value="RKN18312.1"/>
    <property type="molecule type" value="Genomic_DNA"/>
</dbReference>
<keyword evidence="3" id="KW-1133">Transmembrane helix</keyword>
<evidence type="ECO:0000256" key="3">
    <source>
        <dbReference type="SAM" id="Phobius"/>
    </source>
</evidence>
<dbReference type="OrthoDB" id="4332808at2"/>
<accession>A0A3A9W3Z9</accession>